<proteinExistence type="inferred from homology"/>
<dbReference type="UniPathway" id="UPA00556"/>
<dbReference type="PANTHER" id="PTHR40039">
    <property type="entry name" value="PROTEIN DLTD"/>
    <property type="match status" value="1"/>
</dbReference>
<protein>
    <recommendedName>
        <fullName evidence="1">Protein DltD</fullName>
    </recommendedName>
</protein>
<comment type="pathway">
    <text evidence="1">Cell wall biogenesis; lipoteichoic acid biosynthesis.</text>
</comment>
<dbReference type="InterPro" id="IPR023896">
    <property type="entry name" value="LTA_DltD"/>
</dbReference>
<dbReference type="PANTHER" id="PTHR40039:SF1">
    <property type="entry name" value="PROTEIN DLTD"/>
    <property type="match status" value="1"/>
</dbReference>
<keyword evidence="1" id="KW-1003">Cell membrane</keyword>
<accession>A0A6M0H257</accession>
<dbReference type="GO" id="GO:0070395">
    <property type="term" value="P:lipoteichoic acid biosynthetic process"/>
    <property type="evidence" value="ECO:0007669"/>
    <property type="project" value="UniProtKB-UniRule"/>
</dbReference>
<keyword evidence="1 2" id="KW-0472">Membrane</keyword>
<dbReference type="AlphaFoldDB" id="A0A6M0H257"/>
<dbReference type="SUPFAM" id="SSF52266">
    <property type="entry name" value="SGNH hydrolase"/>
    <property type="match status" value="1"/>
</dbReference>
<evidence type="ECO:0000313" key="4">
    <source>
        <dbReference type="Proteomes" id="UP000481872"/>
    </source>
</evidence>
<dbReference type="EMBL" id="JAAGPU010000011">
    <property type="protein sequence ID" value="NEU04689.1"/>
    <property type="molecule type" value="Genomic_DNA"/>
</dbReference>
<comment type="caution">
    <text evidence="3">The sequence shown here is derived from an EMBL/GenBank/DDBJ whole genome shotgun (WGS) entry which is preliminary data.</text>
</comment>
<reference evidence="3 4" key="1">
    <citation type="submission" date="2020-02" db="EMBL/GenBank/DDBJ databases">
        <title>Genome assembly of a novel Clostridium senegalense strain.</title>
        <authorList>
            <person name="Gupta T.B."/>
            <person name="Jauregui R."/>
            <person name="Maclean P."/>
            <person name="Nawarathana A."/>
            <person name="Brightwell G."/>
        </authorList>
    </citation>
    <scope>NUCLEOTIDE SEQUENCE [LARGE SCALE GENOMIC DNA]</scope>
    <source>
        <strain evidence="3 4">AGRFS4</strain>
    </source>
</reference>
<dbReference type="PIRSF" id="PIRSF021438">
    <property type="entry name" value="DltD"/>
    <property type="match status" value="1"/>
</dbReference>
<dbReference type="Gene3D" id="3.40.50.1110">
    <property type="entry name" value="SGNH hydrolase"/>
    <property type="match status" value="1"/>
</dbReference>
<name>A0A6M0H257_9CLOT</name>
<comment type="similarity">
    <text evidence="1">Belongs to the DltD family.</text>
</comment>
<dbReference type="Pfam" id="PF04914">
    <property type="entry name" value="DltD"/>
    <property type="match status" value="1"/>
</dbReference>
<evidence type="ECO:0000256" key="2">
    <source>
        <dbReference type="SAM" id="Phobius"/>
    </source>
</evidence>
<evidence type="ECO:0000256" key="1">
    <source>
        <dbReference type="PIRNR" id="PIRNR021438"/>
    </source>
</evidence>
<dbReference type="RefSeq" id="WP_199869711.1">
    <property type="nucleotide sequence ID" value="NZ_JAAGPU010000011.1"/>
</dbReference>
<keyword evidence="4" id="KW-1185">Reference proteome</keyword>
<dbReference type="Proteomes" id="UP000481872">
    <property type="component" value="Unassembled WGS sequence"/>
</dbReference>
<sequence>MKNAVRTIIGIGLFFVLSIGFLTGSQIYLKSKLESKYNDNVDKALAKDLSVDKFQGIYIQNKELQNNNLMLYGSSELSTTFIPQHPNNFYLDKESNYNISFIGRGHCQSIIHAINTGALNNTSSNKKIAFVLSPQWFTEDGLSKEGFEANFSELQFYKLMNNKNISKELKLKICARIIQFTDESSNLKNIKLYSKLYSNNNIISNIGLGLLKPYYYIKEEALYTLDLKQSLDKINEVKDEESKVNKKPIDWTSQLEQAVKEGEKAATNNEYGVYDSYFEKYIKNDYEKLKGSYKTLKYTESPEYNDLDLLIEICKETGVKPLLISVPVHSKWYDYCGFDKNNKEEYYEKIRGIALKNNIELLDLSEKENEKYVLCDIMHLGWKGWVYINEEIDQYYNEN</sequence>
<dbReference type="NCBIfam" id="TIGR04092">
    <property type="entry name" value="LTA_DltD"/>
    <property type="match status" value="1"/>
</dbReference>
<keyword evidence="2" id="KW-1133">Transmembrane helix</keyword>
<evidence type="ECO:0000313" key="3">
    <source>
        <dbReference type="EMBL" id="NEU04689.1"/>
    </source>
</evidence>
<keyword evidence="2" id="KW-0812">Transmembrane</keyword>
<feature type="transmembrane region" description="Helical" evidence="2">
    <location>
        <begin position="7"/>
        <end position="29"/>
    </location>
</feature>
<gene>
    <name evidence="3" type="primary">dltD</name>
    <name evidence="3" type="ORF">G3M99_07380</name>
</gene>
<dbReference type="InterPro" id="IPR006998">
    <property type="entry name" value="DltD"/>
</dbReference>
<organism evidence="3 4">
    <name type="scientific">Clostridium senegalense</name>
    <dbReference type="NCBI Taxonomy" id="1465809"/>
    <lineage>
        <taxon>Bacteria</taxon>
        <taxon>Bacillati</taxon>
        <taxon>Bacillota</taxon>
        <taxon>Clostridia</taxon>
        <taxon>Eubacteriales</taxon>
        <taxon>Clostridiaceae</taxon>
        <taxon>Clostridium</taxon>
    </lineage>
</organism>
<dbReference type="InterPro" id="IPR036514">
    <property type="entry name" value="SGNH_hydro_sf"/>
</dbReference>
<dbReference type="GO" id="GO:0005886">
    <property type="term" value="C:plasma membrane"/>
    <property type="evidence" value="ECO:0007669"/>
    <property type="project" value="UniProtKB-UniRule"/>
</dbReference>